<dbReference type="GO" id="GO:0006508">
    <property type="term" value="P:proteolysis"/>
    <property type="evidence" value="ECO:0007669"/>
    <property type="project" value="InterPro"/>
</dbReference>
<evidence type="ECO:0000313" key="6">
    <source>
        <dbReference type="Proteomes" id="UP000245535"/>
    </source>
</evidence>
<feature type="domain" description="Dipeptidylpeptidase IV N-terminal" evidence="4">
    <location>
        <begin position="92"/>
        <end position="433"/>
    </location>
</feature>
<dbReference type="SUPFAM" id="SSF82171">
    <property type="entry name" value="DPP6 N-terminal domain-like"/>
    <property type="match status" value="1"/>
</dbReference>
<dbReference type="Gene3D" id="2.140.10.30">
    <property type="entry name" value="Dipeptidylpeptidase IV, N-terminal domain"/>
    <property type="match status" value="1"/>
</dbReference>
<dbReference type="OrthoDB" id="9812921at2"/>
<sequence length="722" mass="82627">MRKLNFTILLMVLSVFTSFAQKNITLENIWSQYLFYPKSVNAVNWMKDGQFYTALANNAIVKTDVTTGKEVATLVEGDALSPALKIAGYEFSADEKQVLLLTDRESIYRRSFKAEYYVYDLESKELKKLSANGKQSYATFSPDGSKVAFVRENNLFYVDLASMEEKQVTTTGKFNHIINGSADWVYEEEFSFAKAFYWSPEGDKIAYLIFNETEVPEYNMQEWNHSMPYPTDYRFKYPKAGEKNSDIALSIFNLGDASTTDVELGTEKDIYIPRVQWTKDNNTLSVIRMNRFQNKLEILHVGQDGKGEVVLTEEADTYVDLDYCDELTYLEDGKHFVYTSETDGFKHIYLYKLNGELVRQITKGNWEVKKLVGVDENAKRIYYISTEASPMQKDFYSIDYKGGKKTKLSKKAGNTTVNMSRDFKYYISYHSSSEEVPTVSLFAVKRNAEIKVLENNEAFKNRVADFNYVKKEMFSFTPSHGMELHGYMLKPADFDESKKYPVLMFQYSGPGSEQVADKWGGGNFAWHQMLTQKGYIVAVVDGRGTGNKGRAFKHATYRQLGKLEVEDQITSAQYLAEMPYIDASRIGIWGWSYGGYMSSNCIMQGADTFKMAIAVAPVTTWRLYDTIYTERYLQRPQDNAAGYDENSPINHVDKLKGKFLLIHGTGDDNVHVQNAFLLQNALIGAGKQFDSFYYPDRNHGIYGGNTRLHLYTLMTDYVMNNL</sequence>
<dbReference type="Proteomes" id="UP000245535">
    <property type="component" value="Unassembled WGS sequence"/>
</dbReference>
<organism evidence="5 6">
    <name type="scientific">Sediminitomix flava</name>
    <dbReference type="NCBI Taxonomy" id="379075"/>
    <lineage>
        <taxon>Bacteria</taxon>
        <taxon>Pseudomonadati</taxon>
        <taxon>Bacteroidota</taxon>
        <taxon>Cytophagia</taxon>
        <taxon>Cytophagales</taxon>
        <taxon>Flammeovirgaceae</taxon>
        <taxon>Sediminitomix</taxon>
    </lineage>
</organism>
<evidence type="ECO:0000313" key="5">
    <source>
        <dbReference type="EMBL" id="PWJ43354.1"/>
    </source>
</evidence>
<reference evidence="5 6" key="1">
    <citation type="submission" date="2018-03" db="EMBL/GenBank/DDBJ databases">
        <title>Genomic Encyclopedia of Archaeal and Bacterial Type Strains, Phase II (KMG-II): from individual species to whole genera.</title>
        <authorList>
            <person name="Goeker M."/>
        </authorList>
    </citation>
    <scope>NUCLEOTIDE SEQUENCE [LARGE SCALE GENOMIC DNA]</scope>
    <source>
        <strain evidence="5 6">DSM 28229</strain>
    </source>
</reference>
<dbReference type="AlphaFoldDB" id="A0A315ZF39"/>
<dbReference type="InterPro" id="IPR001375">
    <property type="entry name" value="Peptidase_S9_cat"/>
</dbReference>
<evidence type="ECO:0000256" key="2">
    <source>
        <dbReference type="SAM" id="SignalP"/>
    </source>
</evidence>
<gene>
    <name evidence="5" type="ORF">BC781_102911</name>
</gene>
<dbReference type="RefSeq" id="WP_109617830.1">
    <property type="nucleotide sequence ID" value="NZ_QGDO01000002.1"/>
</dbReference>
<comment type="caution">
    <text evidence="5">The sequence shown here is derived from an EMBL/GenBank/DDBJ whole genome shotgun (WGS) entry which is preliminary data.</text>
</comment>
<dbReference type="Pfam" id="PF00930">
    <property type="entry name" value="DPPIV_N"/>
    <property type="match status" value="1"/>
</dbReference>
<dbReference type="Gene3D" id="3.40.50.1820">
    <property type="entry name" value="alpha/beta hydrolase"/>
    <property type="match status" value="1"/>
</dbReference>
<evidence type="ECO:0000259" key="3">
    <source>
        <dbReference type="Pfam" id="PF00326"/>
    </source>
</evidence>
<keyword evidence="1" id="KW-0325">Glycoprotein</keyword>
<evidence type="ECO:0000256" key="1">
    <source>
        <dbReference type="ARBA" id="ARBA00023180"/>
    </source>
</evidence>
<keyword evidence="2" id="KW-0732">Signal</keyword>
<protein>
    <submittedName>
        <fullName evidence="5">Dipeptidyl-peptidase-4</fullName>
    </submittedName>
</protein>
<dbReference type="SUPFAM" id="SSF53474">
    <property type="entry name" value="alpha/beta-Hydrolases"/>
    <property type="match status" value="1"/>
</dbReference>
<dbReference type="PANTHER" id="PTHR11731:SF193">
    <property type="entry name" value="DIPEPTIDYL PEPTIDASE 9"/>
    <property type="match status" value="1"/>
</dbReference>
<feature type="signal peptide" evidence="2">
    <location>
        <begin position="1"/>
        <end position="20"/>
    </location>
</feature>
<evidence type="ECO:0000259" key="4">
    <source>
        <dbReference type="Pfam" id="PF00930"/>
    </source>
</evidence>
<dbReference type="InterPro" id="IPR050278">
    <property type="entry name" value="Serine_Prot_S9B/DPPIV"/>
</dbReference>
<proteinExistence type="predicted"/>
<dbReference type="Pfam" id="PF00326">
    <property type="entry name" value="Peptidase_S9"/>
    <property type="match status" value="1"/>
</dbReference>
<dbReference type="GO" id="GO:0008236">
    <property type="term" value="F:serine-type peptidase activity"/>
    <property type="evidence" value="ECO:0007669"/>
    <property type="project" value="InterPro"/>
</dbReference>
<keyword evidence="6" id="KW-1185">Reference proteome</keyword>
<dbReference type="InterPro" id="IPR029058">
    <property type="entry name" value="AB_hydrolase_fold"/>
</dbReference>
<feature type="chain" id="PRO_5016449497" evidence="2">
    <location>
        <begin position="21"/>
        <end position="722"/>
    </location>
</feature>
<accession>A0A315ZF39</accession>
<dbReference type="FunFam" id="3.40.50.1820:FF:000003">
    <property type="entry name" value="Dipeptidyl peptidase 4"/>
    <property type="match status" value="1"/>
</dbReference>
<dbReference type="InterPro" id="IPR002469">
    <property type="entry name" value="Peptidase_S9B_N"/>
</dbReference>
<dbReference type="PANTHER" id="PTHR11731">
    <property type="entry name" value="PROTEASE FAMILY S9B,C DIPEPTIDYL-PEPTIDASE IV-RELATED"/>
    <property type="match status" value="1"/>
</dbReference>
<feature type="domain" description="Peptidase S9 prolyl oligopeptidase catalytic" evidence="3">
    <location>
        <begin position="528"/>
        <end position="721"/>
    </location>
</feature>
<name>A0A315ZF39_SEDFL</name>
<dbReference type="EMBL" id="QGDO01000002">
    <property type="protein sequence ID" value="PWJ43354.1"/>
    <property type="molecule type" value="Genomic_DNA"/>
</dbReference>
<dbReference type="GO" id="GO:0008239">
    <property type="term" value="F:dipeptidyl-peptidase activity"/>
    <property type="evidence" value="ECO:0007669"/>
    <property type="project" value="TreeGrafter"/>
</dbReference>